<dbReference type="Proteomes" id="UP001523550">
    <property type="component" value="Unassembled WGS sequence"/>
</dbReference>
<name>A0ABT1G8F8_9GAMM</name>
<organism evidence="1 2">
    <name type="scientific">Natronospira proteinivora</name>
    <dbReference type="NCBI Taxonomy" id="1807133"/>
    <lineage>
        <taxon>Bacteria</taxon>
        <taxon>Pseudomonadati</taxon>
        <taxon>Pseudomonadota</taxon>
        <taxon>Gammaproteobacteria</taxon>
        <taxon>Natronospirales</taxon>
        <taxon>Natronospiraceae</taxon>
        <taxon>Natronospira</taxon>
    </lineage>
</organism>
<proteinExistence type="predicted"/>
<evidence type="ECO:0000313" key="1">
    <source>
        <dbReference type="EMBL" id="MCP1726593.1"/>
    </source>
</evidence>
<protein>
    <submittedName>
        <fullName evidence="1">Uncharacterized protein</fullName>
    </submittedName>
</protein>
<comment type="caution">
    <text evidence="1">The sequence shown here is derived from an EMBL/GenBank/DDBJ whole genome shotgun (WGS) entry which is preliminary data.</text>
</comment>
<evidence type="ECO:0000313" key="2">
    <source>
        <dbReference type="Proteomes" id="UP001523550"/>
    </source>
</evidence>
<sequence length="36" mass="3967">MISQSGMPVRCTTFIVVDIDQAPRLETIADGEVYLP</sequence>
<dbReference type="EMBL" id="JALJYF010000001">
    <property type="protein sequence ID" value="MCP1726593.1"/>
    <property type="molecule type" value="Genomic_DNA"/>
</dbReference>
<gene>
    <name evidence="1" type="ORF">J2T60_000558</name>
</gene>
<keyword evidence="2" id="KW-1185">Reference proteome</keyword>
<reference evidence="1 2" key="1">
    <citation type="submission" date="2022-03" db="EMBL/GenBank/DDBJ databases">
        <title>Genomic Encyclopedia of Type Strains, Phase III (KMG-III): the genomes of soil and plant-associated and newly described type strains.</title>
        <authorList>
            <person name="Whitman W."/>
        </authorList>
    </citation>
    <scope>NUCLEOTIDE SEQUENCE [LARGE SCALE GENOMIC DNA]</scope>
    <source>
        <strain evidence="1 2">BSker1</strain>
    </source>
</reference>
<accession>A0ABT1G8F8</accession>